<dbReference type="InterPro" id="IPR014710">
    <property type="entry name" value="RmlC-like_jellyroll"/>
</dbReference>
<protein>
    <submittedName>
        <fullName evidence="4">Mannose-6-phosphate isomerase</fullName>
    </submittedName>
</protein>
<gene>
    <name evidence="4" type="ORF">C8D89_12558</name>
</gene>
<dbReference type="AlphaFoldDB" id="A0A2U1EBH0"/>
<keyword evidence="4" id="KW-0413">Isomerase</keyword>
<sequence>MTGWLPLHLTAPVAPHVFGGRAIAARLGRDDLPDGRVAETWEVSDVDGMASMVVSGAWAGRSLRWLATEHPEEVVGRGWRGEAFPVLTKFIDAAGMLPVHLHADDATAQRLEGTSTGKTEAWHVLDAAPGATALCGTVEGVDAAELRSALLAGDFDAVLRRLPVRPGETIYVPAGTLHSFGPDTLVYEIEQTSDVQQHAMPWRMEDGSSIPRDEQEANIEALLAEWDPAPRPEFRPGLVVDVDDGVSRVVLTAGPYFALERWRVSRSARLGVDTATVLSNVGAPTTLRVGDHAEVLGRARTVLLPAAVGEVELDGPADVLAGYLPDLEADVRRPLLAAGHGAAVIAALGEGLSG</sequence>
<evidence type="ECO:0000313" key="4">
    <source>
        <dbReference type="EMBL" id="PVY97316.1"/>
    </source>
</evidence>
<dbReference type="InterPro" id="IPR051804">
    <property type="entry name" value="Carb_Metab_Reg_Kinase/Isom"/>
</dbReference>
<accession>A0A2U1EBH0</accession>
<dbReference type="InterPro" id="IPR014628">
    <property type="entry name" value="Man6P_isomerase_Firm_short"/>
</dbReference>
<comment type="caution">
    <text evidence="4">The sequence shown here is derived from an EMBL/GenBank/DDBJ whole genome shotgun (WGS) entry which is preliminary data.</text>
</comment>
<dbReference type="RefSeq" id="WP_116711152.1">
    <property type="nucleotide sequence ID" value="NZ_QEKW01000025.1"/>
</dbReference>
<dbReference type="InterPro" id="IPR011051">
    <property type="entry name" value="RmlC_Cupin_sf"/>
</dbReference>
<dbReference type="GO" id="GO:0046872">
    <property type="term" value="F:metal ion binding"/>
    <property type="evidence" value="ECO:0007669"/>
    <property type="project" value="UniProtKB-KW"/>
</dbReference>
<dbReference type="GO" id="GO:0005975">
    <property type="term" value="P:carbohydrate metabolic process"/>
    <property type="evidence" value="ECO:0007669"/>
    <property type="project" value="InterPro"/>
</dbReference>
<dbReference type="SUPFAM" id="SSF51182">
    <property type="entry name" value="RmlC-like cupins"/>
    <property type="match status" value="1"/>
</dbReference>
<keyword evidence="2 3" id="KW-0862">Zinc</keyword>
<evidence type="ECO:0000256" key="2">
    <source>
        <dbReference type="ARBA" id="ARBA00022833"/>
    </source>
</evidence>
<dbReference type="PANTHER" id="PTHR42742:SF3">
    <property type="entry name" value="FRUCTOKINASE"/>
    <property type="match status" value="1"/>
</dbReference>
<dbReference type="PIRSF" id="PIRSF036894">
    <property type="entry name" value="PMI_Firm_short"/>
    <property type="match status" value="1"/>
</dbReference>
<keyword evidence="1 3" id="KW-0479">Metal-binding</keyword>
<dbReference type="GO" id="GO:0004476">
    <property type="term" value="F:mannose-6-phosphate isomerase activity"/>
    <property type="evidence" value="ECO:0007669"/>
    <property type="project" value="InterPro"/>
</dbReference>
<evidence type="ECO:0000256" key="1">
    <source>
        <dbReference type="ARBA" id="ARBA00022723"/>
    </source>
</evidence>
<evidence type="ECO:0000256" key="3">
    <source>
        <dbReference type="PIRSR" id="PIRSR036894-1"/>
    </source>
</evidence>
<comment type="cofactor">
    <cofactor evidence="3">
        <name>Zn(2+)</name>
        <dbReference type="ChEBI" id="CHEBI:29105"/>
    </cofactor>
    <text evidence="3">Binds 1 zinc ion per subunit.</text>
</comment>
<name>A0A2U1EBH0_9PSEU</name>
<keyword evidence="5" id="KW-1185">Reference proteome</keyword>
<feature type="binding site" evidence="3">
    <location>
        <position position="120"/>
    </location>
    <ligand>
        <name>Zn(2+)</name>
        <dbReference type="ChEBI" id="CHEBI:29105"/>
    </ligand>
</feature>
<feature type="binding site" evidence="3">
    <location>
        <position position="178"/>
    </location>
    <ligand>
        <name>Zn(2+)</name>
        <dbReference type="ChEBI" id="CHEBI:29105"/>
    </ligand>
</feature>
<dbReference type="EMBL" id="QEKW01000025">
    <property type="protein sequence ID" value="PVY97316.1"/>
    <property type="molecule type" value="Genomic_DNA"/>
</dbReference>
<evidence type="ECO:0000313" key="5">
    <source>
        <dbReference type="Proteomes" id="UP000245639"/>
    </source>
</evidence>
<reference evidence="4 5" key="1">
    <citation type="submission" date="2018-04" db="EMBL/GenBank/DDBJ databases">
        <title>Genomic Encyclopedia of Type Strains, Phase IV (KMG-IV): sequencing the most valuable type-strain genomes for metagenomic binning, comparative biology and taxonomic classification.</title>
        <authorList>
            <person name="Goeker M."/>
        </authorList>
    </citation>
    <scope>NUCLEOTIDE SEQUENCE [LARGE SCALE GENOMIC DNA]</scope>
    <source>
        <strain evidence="4 5">DSM 45771</strain>
    </source>
</reference>
<dbReference type="Gene3D" id="2.60.120.10">
    <property type="entry name" value="Jelly Rolls"/>
    <property type="match status" value="2"/>
</dbReference>
<feature type="binding site" evidence="3">
    <location>
        <position position="102"/>
    </location>
    <ligand>
        <name>Zn(2+)</name>
        <dbReference type="ChEBI" id="CHEBI:29105"/>
    </ligand>
</feature>
<dbReference type="CDD" id="cd07010">
    <property type="entry name" value="cupin_PMI_type_I_N_bac"/>
    <property type="match status" value="1"/>
</dbReference>
<dbReference type="PANTHER" id="PTHR42742">
    <property type="entry name" value="TRANSCRIPTIONAL REPRESSOR MPRA"/>
    <property type="match status" value="1"/>
</dbReference>
<organism evidence="4 5">
    <name type="scientific">Actinomycetospora cinnamomea</name>
    <dbReference type="NCBI Taxonomy" id="663609"/>
    <lineage>
        <taxon>Bacteria</taxon>
        <taxon>Bacillati</taxon>
        <taxon>Actinomycetota</taxon>
        <taxon>Actinomycetes</taxon>
        <taxon>Pseudonocardiales</taxon>
        <taxon>Pseudonocardiaceae</taxon>
        <taxon>Actinomycetospora</taxon>
    </lineage>
</organism>
<dbReference type="Proteomes" id="UP000245639">
    <property type="component" value="Unassembled WGS sequence"/>
</dbReference>
<proteinExistence type="predicted"/>
<dbReference type="OrthoDB" id="9808275at2"/>